<proteinExistence type="predicted"/>
<accession>A0A841KP35</accession>
<dbReference type="RefSeq" id="WP_184308998.1">
    <property type="nucleotide sequence ID" value="NZ_JACHEN010000005.1"/>
</dbReference>
<keyword evidence="3" id="KW-1185">Reference proteome</keyword>
<comment type="caution">
    <text evidence="2">The sequence shown here is derived from an EMBL/GenBank/DDBJ whole genome shotgun (WGS) entry which is preliminary data.</text>
</comment>
<dbReference type="AlphaFoldDB" id="A0A841KP35"/>
<dbReference type="Proteomes" id="UP000579281">
    <property type="component" value="Unassembled WGS sequence"/>
</dbReference>
<keyword evidence="1" id="KW-1133">Transmembrane helix</keyword>
<feature type="transmembrane region" description="Helical" evidence="1">
    <location>
        <begin position="30"/>
        <end position="48"/>
    </location>
</feature>
<evidence type="ECO:0000313" key="3">
    <source>
        <dbReference type="Proteomes" id="UP000579281"/>
    </source>
</evidence>
<feature type="transmembrane region" description="Helical" evidence="1">
    <location>
        <begin position="7"/>
        <end position="24"/>
    </location>
</feature>
<gene>
    <name evidence="2" type="ORF">HNQ80_001140</name>
</gene>
<name>A0A841KP35_9FIRM</name>
<evidence type="ECO:0000256" key="1">
    <source>
        <dbReference type="SAM" id="Phobius"/>
    </source>
</evidence>
<feature type="transmembrane region" description="Helical" evidence="1">
    <location>
        <begin position="91"/>
        <end position="111"/>
    </location>
</feature>
<sequence>MKNIRTMIGGSIAGIFVMSVWGKFAESYGIAGGWVAALIIIGTMWFLNHHIGILHNPEEGAWVDMALAIGVCGTLRPVFSAGSITPLIESIPTLVIVILGGIAGGIMAAIIQKDIEKEKQEGKKA</sequence>
<dbReference type="InterPro" id="IPR054200">
    <property type="entry name" value="DUF6905"/>
</dbReference>
<protein>
    <submittedName>
        <fullName evidence="2">Uncharacterized protein</fullName>
    </submittedName>
</protein>
<keyword evidence="1" id="KW-0812">Transmembrane</keyword>
<reference evidence="2 3" key="1">
    <citation type="submission" date="2020-08" db="EMBL/GenBank/DDBJ databases">
        <title>Genomic Encyclopedia of Type Strains, Phase IV (KMG-IV): sequencing the most valuable type-strain genomes for metagenomic binning, comparative biology and taxonomic classification.</title>
        <authorList>
            <person name="Goeker M."/>
        </authorList>
    </citation>
    <scope>NUCLEOTIDE SEQUENCE [LARGE SCALE GENOMIC DNA]</scope>
    <source>
        <strain evidence="2 3">DSM 103526</strain>
    </source>
</reference>
<evidence type="ECO:0000313" key="2">
    <source>
        <dbReference type="EMBL" id="MBB6215051.1"/>
    </source>
</evidence>
<organism evidence="2 3">
    <name type="scientific">Anaerosolibacter carboniphilus</name>
    <dbReference type="NCBI Taxonomy" id="1417629"/>
    <lineage>
        <taxon>Bacteria</taxon>
        <taxon>Bacillati</taxon>
        <taxon>Bacillota</taxon>
        <taxon>Clostridia</taxon>
        <taxon>Peptostreptococcales</taxon>
        <taxon>Thermotaleaceae</taxon>
        <taxon>Anaerosolibacter</taxon>
    </lineage>
</organism>
<dbReference type="Pfam" id="PF21846">
    <property type="entry name" value="DUF6905"/>
    <property type="match status" value="1"/>
</dbReference>
<keyword evidence="1" id="KW-0472">Membrane</keyword>
<dbReference type="EMBL" id="JACHEN010000005">
    <property type="protein sequence ID" value="MBB6215051.1"/>
    <property type="molecule type" value="Genomic_DNA"/>
</dbReference>